<dbReference type="AlphaFoldDB" id="A0A6M2BWP8"/>
<sequence length="202" mass="21954">MLQVFITALSCTAIEFFETLAIAYALARAGYRREAIFGTLLGQSLIVVTALLSPWPAAFVPLPWLRALAALLLLGTGAYWSWKSWRRLRARQRPRWVEQPLDKIGVTAVASDRISPFVLLVMAKSSAVEALEVLIVVAPLALAAHAWPAALSGMLLAVLMVGALAVLLHGRLKAIPEVRLKLATGVLLMLIGLWWLVELVAA</sequence>
<keyword evidence="1" id="KW-1133">Transmembrane helix</keyword>
<proteinExistence type="predicted"/>
<keyword evidence="1" id="KW-0812">Transmembrane</keyword>
<gene>
    <name evidence="2" type="ORF">G7Y85_18500</name>
</gene>
<keyword evidence="1" id="KW-0472">Membrane</keyword>
<evidence type="ECO:0000313" key="3">
    <source>
        <dbReference type="Proteomes" id="UP000472676"/>
    </source>
</evidence>
<evidence type="ECO:0000313" key="2">
    <source>
        <dbReference type="EMBL" id="NGY06770.1"/>
    </source>
</evidence>
<organism evidence="2 3">
    <name type="scientific">Solimonas terrae</name>
    <dbReference type="NCBI Taxonomy" id="1396819"/>
    <lineage>
        <taxon>Bacteria</taxon>
        <taxon>Pseudomonadati</taxon>
        <taxon>Pseudomonadota</taxon>
        <taxon>Gammaproteobacteria</taxon>
        <taxon>Nevskiales</taxon>
        <taxon>Nevskiaceae</taxon>
        <taxon>Solimonas</taxon>
    </lineage>
</organism>
<reference evidence="2 3" key="1">
    <citation type="journal article" date="2014" name="Int. J. Syst. Evol. Microbiol.">
        <title>Solimonas terrae sp. nov., isolated from soil.</title>
        <authorList>
            <person name="Kim S.J."/>
            <person name="Moon J.Y."/>
            <person name="Weon H.Y."/>
            <person name="Ahn J.H."/>
            <person name="Chen W.M."/>
            <person name="Kwon S.W."/>
        </authorList>
    </citation>
    <scope>NUCLEOTIDE SEQUENCE [LARGE SCALE GENOMIC DNA]</scope>
    <source>
        <strain evidence="2 3">KIS83-12</strain>
    </source>
</reference>
<dbReference type="Proteomes" id="UP000472676">
    <property type="component" value="Unassembled WGS sequence"/>
</dbReference>
<dbReference type="EMBL" id="JAAMOW010000010">
    <property type="protein sequence ID" value="NGY06770.1"/>
    <property type="molecule type" value="Genomic_DNA"/>
</dbReference>
<evidence type="ECO:0008006" key="4">
    <source>
        <dbReference type="Google" id="ProtNLM"/>
    </source>
</evidence>
<name>A0A6M2BWP8_9GAMM</name>
<evidence type="ECO:0000256" key="1">
    <source>
        <dbReference type="SAM" id="Phobius"/>
    </source>
</evidence>
<feature type="transmembrane region" description="Helical" evidence="1">
    <location>
        <begin position="117"/>
        <end position="141"/>
    </location>
</feature>
<comment type="caution">
    <text evidence="2">The sequence shown here is derived from an EMBL/GenBank/DDBJ whole genome shotgun (WGS) entry which is preliminary data.</text>
</comment>
<dbReference type="RefSeq" id="WP_166260984.1">
    <property type="nucleotide sequence ID" value="NZ_JAAMOW010000010.1"/>
</dbReference>
<feature type="transmembrane region" description="Helical" evidence="1">
    <location>
        <begin position="34"/>
        <end position="52"/>
    </location>
</feature>
<protein>
    <recommendedName>
        <fullName evidence="4">GDT1 family protein</fullName>
    </recommendedName>
</protein>
<accession>A0A6M2BWP8</accession>
<feature type="transmembrane region" description="Helical" evidence="1">
    <location>
        <begin position="6"/>
        <end position="27"/>
    </location>
</feature>
<feature type="transmembrane region" description="Helical" evidence="1">
    <location>
        <begin position="147"/>
        <end position="168"/>
    </location>
</feature>
<feature type="transmembrane region" description="Helical" evidence="1">
    <location>
        <begin position="64"/>
        <end position="82"/>
    </location>
</feature>
<keyword evidence="3" id="KW-1185">Reference proteome</keyword>
<feature type="transmembrane region" description="Helical" evidence="1">
    <location>
        <begin position="180"/>
        <end position="197"/>
    </location>
</feature>